<dbReference type="PANTHER" id="PTHR31193:SF1">
    <property type="entry name" value="TRANSMEMBRANE PROTEIN 268"/>
    <property type="match status" value="1"/>
</dbReference>
<sequence length="128" mass="14846">MASSEASPPSGLQDWEYVKQGIALWLNNQPKAAEESFKNRESSVHIVAGHTFISFMERGLLLLLRYASRWGNESMRGLIDVTSVEPARHCRQFQCPCQYIEYHLKCKPQGKCEMFSFFYWVKASQWYG</sequence>
<proteinExistence type="predicted"/>
<gene>
    <name evidence="1" type="ORF">pipiens_015068</name>
</gene>
<protein>
    <submittedName>
        <fullName evidence="1">Uncharacterized protein</fullName>
    </submittedName>
</protein>
<evidence type="ECO:0000313" key="1">
    <source>
        <dbReference type="EMBL" id="KAL1379200.1"/>
    </source>
</evidence>
<dbReference type="Proteomes" id="UP001562425">
    <property type="component" value="Unassembled WGS sequence"/>
</dbReference>
<name>A0ABD1CSI7_CULPP</name>
<keyword evidence="2" id="KW-1185">Reference proteome</keyword>
<reference evidence="1 2" key="1">
    <citation type="submission" date="2024-05" db="EMBL/GenBank/DDBJ databases">
        <title>Culex pipiens pipiens assembly and annotation.</title>
        <authorList>
            <person name="Alout H."/>
            <person name="Durand T."/>
        </authorList>
    </citation>
    <scope>NUCLEOTIDE SEQUENCE [LARGE SCALE GENOMIC DNA]</scope>
    <source>
        <strain evidence="1">HA-2024</strain>
        <tissue evidence="1">Whole body</tissue>
    </source>
</reference>
<accession>A0ABD1CSI7</accession>
<evidence type="ECO:0000313" key="2">
    <source>
        <dbReference type="Proteomes" id="UP001562425"/>
    </source>
</evidence>
<comment type="caution">
    <text evidence="1">The sequence shown here is derived from an EMBL/GenBank/DDBJ whole genome shotgun (WGS) entry which is preliminary data.</text>
</comment>
<dbReference type="PANTHER" id="PTHR31193">
    <property type="entry name" value="TRANSMEMBRANE PROTEIN C9ORF91"/>
    <property type="match status" value="1"/>
</dbReference>
<dbReference type="AlphaFoldDB" id="A0ABD1CSI7"/>
<dbReference type="EMBL" id="JBEHCU010009813">
    <property type="protein sequence ID" value="KAL1379200.1"/>
    <property type="molecule type" value="Genomic_DNA"/>
</dbReference>
<organism evidence="1 2">
    <name type="scientific">Culex pipiens pipiens</name>
    <name type="common">Northern house mosquito</name>
    <dbReference type="NCBI Taxonomy" id="38569"/>
    <lineage>
        <taxon>Eukaryota</taxon>
        <taxon>Metazoa</taxon>
        <taxon>Ecdysozoa</taxon>
        <taxon>Arthropoda</taxon>
        <taxon>Hexapoda</taxon>
        <taxon>Insecta</taxon>
        <taxon>Pterygota</taxon>
        <taxon>Neoptera</taxon>
        <taxon>Endopterygota</taxon>
        <taxon>Diptera</taxon>
        <taxon>Nematocera</taxon>
        <taxon>Culicoidea</taxon>
        <taxon>Culicidae</taxon>
        <taxon>Culicinae</taxon>
        <taxon>Culicini</taxon>
        <taxon>Culex</taxon>
        <taxon>Culex</taxon>
    </lineage>
</organism>
<dbReference type="InterPro" id="IPR028054">
    <property type="entry name" value="DUF4481"/>
</dbReference>